<dbReference type="InterPro" id="IPR024953">
    <property type="entry name" value="PP_kinase_middle"/>
</dbReference>
<evidence type="ECO:0000256" key="5">
    <source>
        <dbReference type="ARBA" id="ARBA00022840"/>
    </source>
</evidence>
<dbReference type="GO" id="GO:0005524">
    <property type="term" value="F:ATP binding"/>
    <property type="evidence" value="ECO:0007669"/>
    <property type="project" value="UniProtKB-KW"/>
</dbReference>
<evidence type="ECO:0000256" key="8">
    <source>
        <dbReference type="RuleBase" id="RU003800"/>
    </source>
</evidence>
<feature type="binding site" evidence="7">
    <location>
        <position position="410"/>
    </location>
    <ligand>
        <name>Mg(2+)</name>
        <dbReference type="ChEBI" id="CHEBI:18420"/>
    </ligand>
</feature>
<dbReference type="Gene3D" id="1.20.58.310">
    <property type="entry name" value="Polyphosphate kinase N-terminal domain"/>
    <property type="match status" value="1"/>
</dbReference>
<dbReference type="OrthoDB" id="9761456at2"/>
<keyword evidence="1 7" id="KW-0597">Phosphoprotein</keyword>
<evidence type="ECO:0000256" key="7">
    <source>
        <dbReference type="HAMAP-Rule" id="MF_00347"/>
    </source>
</evidence>
<keyword evidence="4 7" id="KW-0418">Kinase</keyword>
<evidence type="ECO:0000256" key="3">
    <source>
        <dbReference type="ARBA" id="ARBA00022741"/>
    </source>
</evidence>
<dbReference type="Pfam" id="PF17941">
    <property type="entry name" value="PP_kinase_C_1"/>
    <property type="match status" value="1"/>
</dbReference>
<organism evidence="10 11">
    <name type="scientific">Mucilaginibacter corticis</name>
    <dbReference type="NCBI Taxonomy" id="2597670"/>
    <lineage>
        <taxon>Bacteria</taxon>
        <taxon>Pseudomonadati</taxon>
        <taxon>Bacteroidota</taxon>
        <taxon>Sphingobacteriia</taxon>
        <taxon>Sphingobacteriales</taxon>
        <taxon>Sphingobacteriaceae</taxon>
        <taxon>Mucilaginibacter</taxon>
    </lineage>
</organism>
<feature type="binding site" evidence="7">
    <location>
        <position position="380"/>
    </location>
    <ligand>
        <name>Mg(2+)</name>
        <dbReference type="ChEBI" id="CHEBI:18420"/>
    </ligand>
</feature>
<gene>
    <name evidence="10" type="primary">ppk1</name>
    <name evidence="7" type="synonym">ppk</name>
    <name evidence="10" type="ORF">FO440_14145</name>
</gene>
<keyword evidence="5 7" id="KW-0067">ATP-binding</keyword>
<dbReference type="InterPro" id="IPR003414">
    <property type="entry name" value="PP_kinase"/>
</dbReference>
<evidence type="ECO:0000313" key="10">
    <source>
        <dbReference type="EMBL" id="TSJ40876.1"/>
    </source>
</evidence>
<keyword evidence="2 7" id="KW-0808">Transferase</keyword>
<dbReference type="GO" id="GO:0006799">
    <property type="term" value="P:polyphosphate biosynthetic process"/>
    <property type="evidence" value="ECO:0007669"/>
    <property type="project" value="UniProtKB-UniRule"/>
</dbReference>
<dbReference type="EC" id="2.7.4.1" evidence="7 8"/>
<keyword evidence="3 7" id="KW-0547">Nucleotide-binding</keyword>
<dbReference type="GO" id="GO:0046872">
    <property type="term" value="F:metal ion binding"/>
    <property type="evidence" value="ECO:0007669"/>
    <property type="project" value="UniProtKB-KW"/>
</dbReference>
<keyword evidence="6 7" id="KW-0460">Magnesium</keyword>
<dbReference type="Pfam" id="PF02503">
    <property type="entry name" value="PP_kinase"/>
    <property type="match status" value="1"/>
</dbReference>
<dbReference type="InterPro" id="IPR025198">
    <property type="entry name" value="PPK_N_dom"/>
</dbReference>
<evidence type="ECO:0000256" key="2">
    <source>
        <dbReference type="ARBA" id="ARBA00022679"/>
    </source>
</evidence>
<feature type="active site" description="Phosphohistidine intermediate" evidence="7">
    <location>
        <position position="440"/>
    </location>
</feature>
<evidence type="ECO:0000256" key="6">
    <source>
        <dbReference type="ARBA" id="ARBA00022842"/>
    </source>
</evidence>
<dbReference type="Proteomes" id="UP000318733">
    <property type="component" value="Unassembled WGS sequence"/>
</dbReference>
<dbReference type="Gene3D" id="3.30.870.10">
    <property type="entry name" value="Endonuclease Chain A"/>
    <property type="match status" value="2"/>
</dbReference>
<dbReference type="InterPro" id="IPR025200">
    <property type="entry name" value="PPK_C_dom2"/>
</dbReference>
<evidence type="ECO:0000256" key="4">
    <source>
        <dbReference type="ARBA" id="ARBA00022777"/>
    </source>
</evidence>
<dbReference type="NCBIfam" id="NF003917">
    <property type="entry name" value="PRK05443.1-1"/>
    <property type="match status" value="1"/>
</dbReference>
<comment type="PTM">
    <text evidence="7 8">An intermediate of this reaction is the autophosphorylated ppk in which a phosphate is covalently linked to a histidine residue through a N-P bond.</text>
</comment>
<dbReference type="PROSITE" id="PS50035">
    <property type="entry name" value="PLD"/>
    <property type="match status" value="1"/>
</dbReference>
<feature type="binding site" evidence="7">
    <location>
        <position position="597"/>
    </location>
    <ligand>
        <name>ATP</name>
        <dbReference type="ChEBI" id="CHEBI:30616"/>
    </ligand>
</feature>
<comment type="catalytic activity">
    <reaction evidence="7 8">
        <text>[phosphate](n) + ATP = [phosphate](n+1) + ADP</text>
        <dbReference type="Rhea" id="RHEA:19573"/>
        <dbReference type="Rhea" id="RHEA-COMP:9859"/>
        <dbReference type="Rhea" id="RHEA-COMP:14280"/>
        <dbReference type="ChEBI" id="CHEBI:16838"/>
        <dbReference type="ChEBI" id="CHEBI:30616"/>
        <dbReference type="ChEBI" id="CHEBI:456216"/>
        <dbReference type="EC" id="2.7.4.1"/>
    </reaction>
</comment>
<dbReference type="AlphaFoldDB" id="A0A556MLS5"/>
<keyword evidence="7" id="KW-0479">Metal-binding</keyword>
<dbReference type="InterPro" id="IPR036832">
    <property type="entry name" value="PPK_N_dom_sf"/>
</dbReference>
<dbReference type="GO" id="GO:0009358">
    <property type="term" value="C:polyphosphate kinase complex"/>
    <property type="evidence" value="ECO:0007669"/>
    <property type="project" value="InterPro"/>
</dbReference>
<dbReference type="Pfam" id="PF13089">
    <property type="entry name" value="PP_kinase_N"/>
    <property type="match status" value="1"/>
</dbReference>
<dbReference type="NCBIfam" id="TIGR03705">
    <property type="entry name" value="poly_P_kin"/>
    <property type="match status" value="1"/>
</dbReference>
<protein>
    <recommendedName>
        <fullName evidence="7 8">Polyphosphate kinase</fullName>
        <ecNumber evidence="7 8">2.7.4.1</ecNumber>
    </recommendedName>
    <alternativeName>
        <fullName evidence="7">ATP-polyphosphate phosphotransferase</fullName>
    </alternativeName>
    <alternativeName>
        <fullName evidence="7">Polyphosphoric acid kinase</fullName>
    </alternativeName>
</protein>
<dbReference type="PANTHER" id="PTHR30218">
    <property type="entry name" value="POLYPHOSPHATE KINASE"/>
    <property type="match status" value="1"/>
</dbReference>
<dbReference type="SUPFAM" id="SSF140356">
    <property type="entry name" value="PPK N-terminal domain-like"/>
    <property type="match status" value="1"/>
</dbReference>
<sequence length="690" mass="79730">MQKTDMENLSVPAVDTTKYFNRDLSWLSFNRRVLEESLDPQLPLVEKIKFIAIHASNLDEFYRVRVSHLETLSKMGEFNEEENSSYHDILAAVRKEASHQTSYLRSILATTVIPGLEENNIVLYQDHREVHEEHLEFIYEYFNTQVASYLQPIWLTSDTTPFLEDRQLYLVWQVLQKNKPERLILLNLPTQHLPRFISLPKIGEKHYVIYLDDIVRLGGEKFLENYTVKGCYSVKLNRDAELNLDEYSGTIADQMKIRLAQRAFGAPSRFQYDAGMPKELVTQCVELFQIEREELTPTGRYQQMSDFFSFPIPANSMPSLAKWKPLKHQELASYKHYFKALNEKDFLLHFPYQSYDHVLIFFNQAVLDPYVTEIMATFYRVASDSHIVNALISASKNGKKVRAFVEVKARFDEANNLLWAEKMEKAGIEISYSLPDIKVHAKTALITRVKDGKTKTYGFYGTGNFNERTAGIYSDIGLLTANPVMNEELKDVFLYLYTGKQPAPFNHLLVSQFNIIERFKELIHNEIRIAKSGGEGKIIIKLNNLEDSEMIDALYEASNAGVKIDLIVRSICRLRPGVPGLSENITLTRVIGRYLEHSRVFIFNNEGDPKIFLGSSDWMERNLRSRVEVVFPVYDEACKAEIFSFINLQLAPYRKSSLIDQHLKSIPFEPETLCGDDAQEAFYQLMVKKK</sequence>
<dbReference type="InterPro" id="IPR036830">
    <property type="entry name" value="PP_kinase_middle_dom_sf"/>
</dbReference>
<dbReference type="InterPro" id="IPR041108">
    <property type="entry name" value="PP_kinase_C_1"/>
</dbReference>
<feature type="binding site" evidence="7">
    <location>
        <position position="57"/>
    </location>
    <ligand>
        <name>ATP</name>
        <dbReference type="ChEBI" id="CHEBI:30616"/>
    </ligand>
</feature>
<dbReference type="GO" id="GO:0008976">
    <property type="term" value="F:polyphosphate kinase activity"/>
    <property type="evidence" value="ECO:0007669"/>
    <property type="project" value="UniProtKB-UniRule"/>
</dbReference>
<evidence type="ECO:0000256" key="1">
    <source>
        <dbReference type="ARBA" id="ARBA00022553"/>
    </source>
</evidence>
<evidence type="ECO:0000259" key="9">
    <source>
        <dbReference type="PROSITE" id="PS50035"/>
    </source>
</evidence>
<dbReference type="PANTHER" id="PTHR30218:SF0">
    <property type="entry name" value="POLYPHOSPHATE KINASE"/>
    <property type="match status" value="1"/>
</dbReference>
<proteinExistence type="inferred from homology"/>
<dbReference type="SUPFAM" id="SSF143724">
    <property type="entry name" value="PHP14-like"/>
    <property type="match status" value="1"/>
</dbReference>
<name>A0A556MLS5_9SPHI</name>
<dbReference type="InterPro" id="IPR001736">
    <property type="entry name" value="PLipase_D/transphosphatidylase"/>
</dbReference>
<evidence type="ECO:0000313" key="11">
    <source>
        <dbReference type="Proteomes" id="UP000318733"/>
    </source>
</evidence>
<dbReference type="Pfam" id="PF13090">
    <property type="entry name" value="PP_kinase_C"/>
    <property type="match status" value="1"/>
</dbReference>
<feature type="domain" description="PLD phosphodiesterase" evidence="9">
    <location>
        <begin position="592"/>
        <end position="622"/>
    </location>
</feature>
<comment type="cofactor">
    <cofactor evidence="7">
        <name>Mg(2+)</name>
        <dbReference type="ChEBI" id="CHEBI:18420"/>
    </cofactor>
</comment>
<comment type="function">
    <text evidence="7 8">Catalyzes the reversible transfer of the terminal phosphate of ATP to form a long-chain polyphosphate (polyP).</text>
</comment>
<dbReference type="SUPFAM" id="SSF56024">
    <property type="entry name" value="Phospholipase D/nuclease"/>
    <property type="match status" value="2"/>
</dbReference>
<keyword evidence="11" id="KW-1185">Reference proteome</keyword>
<dbReference type="EMBL" id="VLPK01000002">
    <property type="protein sequence ID" value="TSJ40876.1"/>
    <property type="molecule type" value="Genomic_DNA"/>
</dbReference>
<comment type="caution">
    <text evidence="10">The sequence shown here is derived from an EMBL/GenBank/DDBJ whole genome shotgun (WGS) entry which is preliminary data.</text>
</comment>
<dbReference type="PIRSF" id="PIRSF015589">
    <property type="entry name" value="PP_kinase"/>
    <property type="match status" value="1"/>
</dbReference>
<accession>A0A556MLS5</accession>
<dbReference type="HAMAP" id="MF_00347">
    <property type="entry name" value="Polyphosphate_kinase"/>
    <property type="match status" value="1"/>
</dbReference>
<feature type="binding site" evidence="7">
    <location>
        <position position="473"/>
    </location>
    <ligand>
        <name>ATP</name>
        <dbReference type="ChEBI" id="CHEBI:30616"/>
    </ligand>
</feature>
<comment type="similarity">
    <text evidence="7 8">Belongs to the polyphosphate kinase 1 (PPK1) family.</text>
</comment>
<reference evidence="10 11" key="1">
    <citation type="submission" date="2019-07" db="EMBL/GenBank/DDBJ databases">
        <authorList>
            <person name="Huq M.A."/>
        </authorList>
    </citation>
    <scope>NUCLEOTIDE SEQUENCE [LARGE SCALE GENOMIC DNA]</scope>
    <source>
        <strain evidence="10 11">MAH-19</strain>
    </source>
</reference>
<dbReference type="Gene3D" id="3.30.1840.10">
    <property type="entry name" value="Polyphosphate kinase middle domain"/>
    <property type="match status" value="1"/>
</dbReference>
<feature type="binding site" evidence="7">
    <location>
        <position position="569"/>
    </location>
    <ligand>
        <name>ATP</name>
        <dbReference type="ChEBI" id="CHEBI:30616"/>
    </ligand>
</feature>